<dbReference type="PANTHER" id="PTHR43303">
    <property type="entry name" value="NADPH DEHYDROGENASE C23G7.10C-RELATED"/>
    <property type="match status" value="1"/>
</dbReference>
<dbReference type="STRING" id="1432307.W9CH09"/>
<reference evidence="2 3" key="1">
    <citation type="journal article" date="2014" name="Genome Announc.">
        <title>Draft genome sequence of Sclerotinia borealis, a psychrophilic plant pathogenic fungus.</title>
        <authorList>
            <person name="Mardanov A.V."/>
            <person name="Beletsky A.V."/>
            <person name="Kadnikov V.V."/>
            <person name="Ignatov A.N."/>
            <person name="Ravin N.V."/>
        </authorList>
    </citation>
    <scope>NUCLEOTIDE SEQUENCE [LARGE SCALE GENOMIC DNA]</scope>
    <source>
        <strain evidence="3">F-4157</strain>
    </source>
</reference>
<dbReference type="HOGENOM" id="CLU_136936_0_0_1"/>
<dbReference type="SUPFAM" id="SSF51395">
    <property type="entry name" value="FMN-linked oxidoreductases"/>
    <property type="match status" value="1"/>
</dbReference>
<evidence type="ECO:0000256" key="1">
    <source>
        <dbReference type="ARBA" id="ARBA00001917"/>
    </source>
</evidence>
<comment type="cofactor">
    <cofactor evidence="1">
        <name>FMN</name>
        <dbReference type="ChEBI" id="CHEBI:58210"/>
    </cofactor>
</comment>
<gene>
    <name evidence="2" type="ORF">SBOR_4461</name>
</gene>
<dbReference type="Proteomes" id="UP000019487">
    <property type="component" value="Unassembled WGS sequence"/>
</dbReference>
<comment type="caution">
    <text evidence="2">The sequence shown here is derived from an EMBL/GenBank/DDBJ whole genome shotgun (WGS) entry which is preliminary data.</text>
</comment>
<evidence type="ECO:0000313" key="3">
    <source>
        <dbReference type="Proteomes" id="UP000019487"/>
    </source>
</evidence>
<evidence type="ECO:0000313" key="2">
    <source>
        <dbReference type="EMBL" id="ESZ95161.1"/>
    </source>
</evidence>
<dbReference type="Gene3D" id="3.20.20.70">
    <property type="entry name" value="Aldolase class I"/>
    <property type="match status" value="1"/>
</dbReference>
<protein>
    <submittedName>
        <fullName evidence="2">NADPH dehydrogenase</fullName>
    </submittedName>
</protein>
<dbReference type="InterPro" id="IPR044152">
    <property type="entry name" value="YqjM-like"/>
</dbReference>
<sequence length="142" mass="15517">MPLFFRISGTEWLEHLLDVPSWDVRESIKLAQLLAARGVDILDVSSGGNDPRQKINGGPGYQAPFARQIKEVVGDSLLVSTVGTITSGVQANNLLEEGLDIVLIGRMFLKNPGLVWAFADELGAHIKVANQIQWGFGGHRRK</sequence>
<name>W9CH09_SCLBF</name>
<dbReference type="EMBL" id="AYSA01000205">
    <property type="protein sequence ID" value="ESZ95161.1"/>
    <property type="molecule type" value="Genomic_DNA"/>
</dbReference>
<dbReference type="AlphaFoldDB" id="W9CH09"/>
<dbReference type="OrthoDB" id="72788at2759"/>
<accession>W9CH09</accession>
<proteinExistence type="predicted"/>
<keyword evidence="3" id="KW-1185">Reference proteome</keyword>
<dbReference type="GO" id="GO:0003959">
    <property type="term" value="F:NADPH dehydrogenase activity"/>
    <property type="evidence" value="ECO:0007669"/>
    <property type="project" value="InterPro"/>
</dbReference>
<dbReference type="GO" id="GO:0050661">
    <property type="term" value="F:NADP binding"/>
    <property type="evidence" value="ECO:0007669"/>
    <property type="project" value="InterPro"/>
</dbReference>
<organism evidence="2 3">
    <name type="scientific">Sclerotinia borealis (strain F-4128)</name>
    <dbReference type="NCBI Taxonomy" id="1432307"/>
    <lineage>
        <taxon>Eukaryota</taxon>
        <taxon>Fungi</taxon>
        <taxon>Dikarya</taxon>
        <taxon>Ascomycota</taxon>
        <taxon>Pezizomycotina</taxon>
        <taxon>Leotiomycetes</taxon>
        <taxon>Helotiales</taxon>
        <taxon>Sclerotiniaceae</taxon>
        <taxon>Sclerotinia</taxon>
    </lineage>
</organism>
<dbReference type="PANTHER" id="PTHR43303:SF4">
    <property type="entry name" value="NADPH DEHYDROGENASE C23G7.10C-RELATED"/>
    <property type="match status" value="1"/>
</dbReference>
<dbReference type="InterPro" id="IPR013785">
    <property type="entry name" value="Aldolase_TIM"/>
</dbReference>
<dbReference type="GO" id="GO:0010181">
    <property type="term" value="F:FMN binding"/>
    <property type="evidence" value="ECO:0007669"/>
    <property type="project" value="InterPro"/>
</dbReference>